<keyword evidence="24" id="KW-1185">Reference proteome</keyword>
<dbReference type="InterPro" id="IPR027409">
    <property type="entry name" value="GroEL-like_apical_dom_sf"/>
</dbReference>
<evidence type="ECO:0000256" key="16">
    <source>
        <dbReference type="SAM" id="Coils"/>
    </source>
</evidence>
<evidence type="ECO:0000259" key="19">
    <source>
        <dbReference type="Pfam" id="PF04561"/>
    </source>
</evidence>
<dbReference type="FunFam" id="3.90.1100.10:FF:000021">
    <property type="entry name" value="DNA-directed RNA polymerase subunit beta"/>
    <property type="match status" value="1"/>
</dbReference>
<keyword evidence="7" id="KW-0548">Nucleotidyltransferase</keyword>
<comment type="subunit">
    <text evidence="3">Component of the RNA polymerase III (Pol III) complex consisting of 17 subunits.</text>
</comment>
<dbReference type="HOGENOM" id="CLU_240218_0_0_1"/>
<dbReference type="FunFam" id="3.50.7.10:FF:000001">
    <property type="entry name" value="60 kDa chaperonin"/>
    <property type="match status" value="1"/>
</dbReference>
<evidence type="ECO:0000256" key="12">
    <source>
        <dbReference type="ARBA" id="ARBA00023163"/>
    </source>
</evidence>
<reference evidence="23" key="3">
    <citation type="submission" date="2015-04" db="UniProtKB">
        <authorList>
            <consortium name="EnsemblPlants"/>
        </authorList>
    </citation>
    <scope>IDENTIFICATION</scope>
</reference>
<dbReference type="Gene3D" id="3.50.7.10">
    <property type="entry name" value="GroEL"/>
    <property type="match status" value="1"/>
</dbReference>
<evidence type="ECO:0000259" key="18">
    <source>
        <dbReference type="Pfam" id="PF04560"/>
    </source>
</evidence>
<dbReference type="eggNOG" id="KOG0215">
    <property type="taxonomic scope" value="Eukaryota"/>
</dbReference>
<dbReference type="NCBIfam" id="TIGR02348">
    <property type="entry name" value="GroEL"/>
    <property type="match status" value="1"/>
</dbReference>
<evidence type="ECO:0000259" key="21">
    <source>
        <dbReference type="Pfam" id="PF04565"/>
    </source>
</evidence>
<dbReference type="InterPro" id="IPR007642">
    <property type="entry name" value="RNA_pol_Rpb2_2"/>
</dbReference>
<evidence type="ECO:0000313" key="24">
    <source>
        <dbReference type="Proteomes" id="UP000032180"/>
    </source>
</evidence>
<feature type="domain" description="RNA polymerase Rpb2" evidence="21">
    <location>
        <begin position="1078"/>
        <end position="1142"/>
    </location>
</feature>
<dbReference type="FunFam" id="3.90.1800.10:FF:000003">
    <property type="entry name" value="DNA-directed RNA polymerase subunit beta"/>
    <property type="match status" value="1"/>
</dbReference>
<comment type="catalytic activity">
    <reaction evidence="14">
        <text>RNA(n) + a ribonucleoside 5'-triphosphate = RNA(n+1) + diphosphate</text>
        <dbReference type="Rhea" id="RHEA:21248"/>
        <dbReference type="Rhea" id="RHEA-COMP:14527"/>
        <dbReference type="Rhea" id="RHEA-COMP:17342"/>
        <dbReference type="ChEBI" id="CHEBI:33019"/>
        <dbReference type="ChEBI" id="CHEBI:61557"/>
        <dbReference type="ChEBI" id="CHEBI:140395"/>
        <dbReference type="EC" id="2.7.7.6"/>
    </reaction>
</comment>
<comment type="similarity">
    <text evidence="1 15">Belongs to the chaperonin (HSP60) family.</text>
</comment>
<dbReference type="FunFam" id="2.40.50.150:FF:000007">
    <property type="entry name" value="DNA-directed RNA polymerase subunit beta"/>
    <property type="match status" value="1"/>
</dbReference>
<evidence type="ECO:0000256" key="9">
    <source>
        <dbReference type="ARBA" id="ARBA00022741"/>
    </source>
</evidence>
<dbReference type="Pfam" id="PF04566">
    <property type="entry name" value="RNA_pol_Rpb2_4"/>
    <property type="match status" value="1"/>
</dbReference>
<dbReference type="Gene3D" id="3.90.1110.10">
    <property type="entry name" value="RNA polymerase Rpb2, domain 2"/>
    <property type="match status" value="1"/>
</dbReference>
<dbReference type="GO" id="GO:0003899">
    <property type="term" value="F:DNA-directed RNA polymerase activity"/>
    <property type="evidence" value="ECO:0007669"/>
    <property type="project" value="UniProtKB-EC"/>
</dbReference>
<dbReference type="InterPro" id="IPR007646">
    <property type="entry name" value="RNA_pol_Rpb2_4"/>
</dbReference>
<dbReference type="NCBIfam" id="NF009487">
    <property type="entry name" value="PRK12849.1"/>
    <property type="match status" value="1"/>
</dbReference>
<dbReference type="Gene3D" id="1.10.560.10">
    <property type="entry name" value="GroEL-like equatorial domain"/>
    <property type="match status" value="1"/>
</dbReference>
<reference evidence="24" key="2">
    <citation type="submission" date="2013-12" db="EMBL/GenBank/DDBJ databases">
        <authorList>
            <person name="Yu Y."/>
            <person name="Lee S."/>
            <person name="de Baynast K."/>
            <person name="Wissotski M."/>
            <person name="Liu L."/>
            <person name="Talag J."/>
            <person name="Goicoechea J."/>
            <person name="Angelova A."/>
            <person name="Jetty R."/>
            <person name="Kudrna D."/>
            <person name="Golser W."/>
            <person name="Rivera L."/>
            <person name="Zhang J."/>
            <person name="Wing R."/>
        </authorList>
    </citation>
    <scope>NUCLEOTIDE SEQUENCE</scope>
</reference>
<dbReference type="InterPro" id="IPR027413">
    <property type="entry name" value="GROEL-like_equatorial_sf"/>
</dbReference>
<dbReference type="PANTHER" id="PTHR20856">
    <property type="entry name" value="DNA-DIRECTED RNA POLYMERASE I SUBUNIT 2"/>
    <property type="match status" value="1"/>
</dbReference>
<keyword evidence="12" id="KW-0804">Transcription</keyword>
<dbReference type="FunFam" id="3.90.1070.20:FF:000002">
    <property type="entry name" value="DNA-directed RNA polymerase subunit beta"/>
    <property type="match status" value="1"/>
</dbReference>
<dbReference type="NCBIfam" id="NF000592">
    <property type="entry name" value="PRK00013.1"/>
    <property type="match status" value="1"/>
</dbReference>
<evidence type="ECO:0000256" key="2">
    <source>
        <dbReference type="ARBA" id="ARBA00006835"/>
    </source>
</evidence>
<feature type="domain" description="RNA polymerase Rpb2" evidence="18">
    <location>
        <begin position="1629"/>
        <end position="1719"/>
    </location>
</feature>
<dbReference type="InterPro" id="IPR007120">
    <property type="entry name" value="DNA-dir_RNAP_su2_dom"/>
</dbReference>
<dbReference type="GO" id="GO:0032549">
    <property type="term" value="F:ribonucleoside binding"/>
    <property type="evidence" value="ECO:0007669"/>
    <property type="project" value="InterPro"/>
</dbReference>
<evidence type="ECO:0000256" key="4">
    <source>
        <dbReference type="ARBA" id="ARBA00012418"/>
    </source>
</evidence>
<dbReference type="PROSITE" id="PS00296">
    <property type="entry name" value="CHAPERONINS_CPN60"/>
    <property type="match status" value="1"/>
</dbReference>
<keyword evidence="13" id="KW-0143">Chaperone</keyword>
<dbReference type="PRINTS" id="PR00298">
    <property type="entry name" value="CHAPERONIN60"/>
</dbReference>
<dbReference type="InterPro" id="IPR007121">
    <property type="entry name" value="RNA_pol_bsu_CS"/>
</dbReference>
<dbReference type="Gene3D" id="3.30.260.10">
    <property type="entry name" value="TCP-1-like chaperonin intermediate domain"/>
    <property type="match status" value="1"/>
</dbReference>
<keyword evidence="10" id="KW-0862">Zinc</keyword>
<dbReference type="Gramene" id="LPERR02G00290.1">
    <property type="protein sequence ID" value="LPERR02G00290.1"/>
    <property type="gene ID" value="LPERR02G00290"/>
</dbReference>
<dbReference type="Pfam" id="PF04561">
    <property type="entry name" value="RNA_pol_Rpb2_2"/>
    <property type="match status" value="1"/>
</dbReference>
<keyword evidence="5" id="KW-0240">DNA-directed RNA polymerase</keyword>
<evidence type="ECO:0000259" key="20">
    <source>
        <dbReference type="Pfam" id="PF04563"/>
    </source>
</evidence>
<reference evidence="23 24" key="1">
    <citation type="submission" date="2012-08" db="EMBL/GenBank/DDBJ databases">
        <title>Oryza genome evolution.</title>
        <authorList>
            <person name="Wing R.A."/>
        </authorList>
    </citation>
    <scope>NUCLEOTIDE SEQUENCE</scope>
</reference>
<dbReference type="Gene3D" id="3.90.1800.10">
    <property type="entry name" value="RNA polymerase alpha subunit dimerisation domain"/>
    <property type="match status" value="1"/>
</dbReference>
<dbReference type="Gene3D" id="2.40.270.10">
    <property type="entry name" value="DNA-directed RNA polymerase, subunit 2, domain 6"/>
    <property type="match status" value="1"/>
</dbReference>
<dbReference type="Proteomes" id="UP000032180">
    <property type="component" value="Chromosome 2"/>
</dbReference>
<evidence type="ECO:0000256" key="10">
    <source>
        <dbReference type="ARBA" id="ARBA00022833"/>
    </source>
</evidence>
<dbReference type="Pfam" id="PF00562">
    <property type="entry name" value="RNA_pol_Rpb2_6"/>
    <property type="match status" value="1"/>
</dbReference>
<dbReference type="GO" id="GO:0000428">
    <property type="term" value="C:DNA-directed RNA polymerase complex"/>
    <property type="evidence" value="ECO:0007669"/>
    <property type="project" value="UniProtKB-KW"/>
</dbReference>
<dbReference type="FunFam" id="3.90.1110.10:FF:000006">
    <property type="entry name" value="DNA-directed RNA polymerase subunit beta"/>
    <property type="match status" value="1"/>
</dbReference>
<dbReference type="Pfam" id="PF04563">
    <property type="entry name" value="RNA_pol_Rpb2_1"/>
    <property type="match status" value="1"/>
</dbReference>
<evidence type="ECO:0000256" key="1">
    <source>
        <dbReference type="ARBA" id="ARBA00006607"/>
    </source>
</evidence>
<dbReference type="Pfam" id="PF04560">
    <property type="entry name" value="RNA_pol_Rpb2_7"/>
    <property type="match status" value="1"/>
</dbReference>
<dbReference type="InterPro" id="IPR037034">
    <property type="entry name" value="RNA_pol_Rpb2_2_sf"/>
</dbReference>
<dbReference type="EnsemblPlants" id="LPERR02G00290.1">
    <property type="protein sequence ID" value="LPERR02G00290.1"/>
    <property type="gene ID" value="LPERR02G00290"/>
</dbReference>
<proteinExistence type="inferred from homology"/>
<accession>A0A0D9VB34</accession>
<protein>
    <recommendedName>
        <fullName evidence="4">DNA-directed RNA polymerase</fullName>
        <ecNumber evidence="4">2.7.7.6</ecNumber>
    </recommendedName>
</protein>
<evidence type="ECO:0000256" key="3">
    <source>
        <dbReference type="ARBA" id="ARBA00011206"/>
    </source>
</evidence>
<evidence type="ECO:0000256" key="11">
    <source>
        <dbReference type="ARBA" id="ARBA00022840"/>
    </source>
</evidence>
<evidence type="ECO:0000259" key="17">
    <source>
        <dbReference type="Pfam" id="PF00562"/>
    </source>
</evidence>
<dbReference type="EC" id="2.7.7.6" evidence="4"/>
<dbReference type="SUPFAM" id="SSF64484">
    <property type="entry name" value="beta and beta-prime subunits of DNA dependent RNA-polymerase"/>
    <property type="match status" value="1"/>
</dbReference>
<evidence type="ECO:0000313" key="23">
    <source>
        <dbReference type="EnsemblPlants" id="LPERR02G00290.1"/>
    </source>
</evidence>
<feature type="domain" description="RNA polymerase beta subunit protrusion" evidence="20">
    <location>
        <begin position="682"/>
        <end position="1053"/>
    </location>
</feature>
<dbReference type="InterPro" id="IPR027410">
    <property type="entry name" value="TCP-1-like_intermed_sf"/>
</dbReference>
<dbReference type="InterPro" id="IPR002423">
    <property type="entry name" value="Cpn60/GroEL/TCP-1"/>
</dbReference>
<dbReference type="InterPro" id="IPR014724">
    <property type="entry name" value="RNA_pol_RPB2_OB-fold"/>
</dbReference>
<evidence type="ECO:0000256" key="6">
    <source>
        <dbReference type="ARBA" id="ARBA00022679"/>
    </source>
</evidence>
<dbReference type="Pfam" id="PF04565">
    <property type="entry name" value="RNA_pol_Rpb2_3"/>
    <property type="match status" value="1"/>
</dbReference>
<evidence type="ECO:0000256" key="13">
    <source>
        <dbReference type="ARBA" id="ARBA00023186"/>
    </source>
</evidence>
<evidence type="ECO:0000259" key="22">
    <source>
        <dbReference type="Pfam" id="PF04566"/>
    </source>
</evidence>
<comment type="similarity">
    <text evidence="2">Belongs to the RNA polymerase beta chain family.</text>
</comment>
<keyword evidence="16" id="KW-0175">Coiled coil</keyword>
<dbReference type="Gene3D" id="3.90.1100.10">
    <property type="match status" value="1"/>
</dbReference>
<dbReference type="HAMAP" id="MF_00600">
    <property type="entry name" value="CH60"/>
    <property type="match status" value="1"/>
</dbReference>
<dbReference type="PROSITE" id="PS01166">
    <property type="entry name" value="RNA_POL_BETA"/>
    <property type="match status" value="1"/>
</dbReference>
<dbReference type="CDD" id="cd03344">
    <property type="entry name" value="GroEL"/>
    <property type="match status" value="1"/>
</dbReference>
<dbReference type="FunFam" id="2.40.270.10:FF:000011">
    <property type="entry name" value="DNA-directed RNA polymerase subunit beta"/>
    <property type="match status" value="1"/>
</dbReference>
<feature type="domain" description="RNA polymerase Rpb2" evidence="19">
    <location>
        <begin position="830"/>
        <end position="1003"/>
    </location>
</feature>
<evidence type="ECO:0000256" key="14">
    <source>
        <dbReference type="ARBA" id="ARBA00048552"/>
    </source>
</evidence>
<dbReference type="CDD" id="cd00653">
    <property type="entry name" value="RNA_pol_B_RPB2"/>
    <property type="match status" value="1"/>
</dbReference>
<dbReference type="NCBIfam" id="NF009488">
    <property type="entry name" value="PRK12850.1"/>
    <property type="match status" value="1"/>
</dbReference>
<dbReference type="GO" id="GO:0046872">
    <property type="term" value="F:metal ion binding"/>
    <property type="evidence" value="ECO:0007669"/>
    <property type="project" value="UniProtKB-KW"/>
</dbReference>
<dbReference type="InterPro" id="IPR007641">
    <property type="entry name" value="RNA_pol_Rpb2_7"/>
</dbReference>
<keyword evidence="11" id="KW-0067">ATP-binding</keyword>
<evidence type="ECO:0000256" key="5">
    <source>
        <dbReference type="ARBA" id="ARBA00022478"/>
    </source>
</evidence>
<dbReference type="SUPFAM" id="SSF48592">
    <property type="entry name" value="GroEL equatorial domain-like"/>
    <property type="match status" value="1"/>
</dbReference>
<keyword evidence="6" id="KW-0808">Transferase</keyword>
<dbReference type="InterPro" id="IPR007645">
    <property type="entry name" value="RNA_pol_Rpb2_3"/>
</dbReference>
<dbReference type="GO" id="GO:0006351">
    <property type="term" value="P:DNA-templated transcription"/>
    <property type="evidence" value="ECO:0007669"/>
    <property type="project" value="InterPro"/>
</dbReference>
<dbReference type="Pfam" id="PF00118">
    <property type="entry name" value="Cpn60_TCP1"/>
    <property type="match status" value="1"/>
</dbReference>
<dbReference type="STRING" id="77586.A0A0D9VB34"/>
<keyword evidence="8" id="KW-0479">Metal-binding</keyword>
<name>A0A0D9VB34_9ORYZ</name>
<keyword evidence="9" id="KW-0547">Nucleotide-binding</keyword>
<sequence>MSSALGSTSTFGIKVSPTGFATKKQLCLVPPPVVSLPQRTRPQRKCNFRVNAAKELYFNKDGSAIKKLQNGVNKLADLVGVTLGPKGRNVVLESKYGSPKIVNDGVTVAKEVELEDPVENIGAKLVRQAAAKTNDLAGDGTTTSVVLAQGMITEGVKVVAAGANPVQITRGIEKTAKALVSELKKMSKEVEDSELADVAAVSAGNNYEIGNMIAEAMSKVGRQGVVTLEEGKSAENNLYVVEGMQFDRGYISPYFVTDSEKMSVEYENCKLLLVDKKINNARDLITILEDAIRGGYPILIIAEDIEQEALATLVVNRLRGALKIAAIKAPGFGERKSQYLDDIATLTGGTVIREEVGLSLDKADSNVLGTAAKVVLTKDSTTIVGDGTTQDEVNKRVTQIKNQIEAAEQEYEKEKLNERIAKLSGGVAVIQVGAQTETELKEKKLRVEDALNATKAAVEEGIVVGGGCTLLRLASKVDAIIETLENDEQKVGAEIVRKSLSYPLKLIAKNAGVNGSVVTEKVLANDNFRYGYNAATGKYEDLMAAGIIDPTKVVRCCLEHAASVAKTFITSDAVVVDIKEAEEAPAANPMGGSGYRCRGGGGQGGGGGGCWRAHRRESRLLAVGTVQGCAAGRRLRLNISIISLSAKEEDAAAAPTYRSLAAPVAKPIDKFALLPAFLKVRGLVKEHIDSFNYFITKGIRNIVKANSRIEARDNPSIFLRQLTFVPLLYPSLHFHYLFQSHILHPNLYSRYSAPVMVDIEYTVGKQYELKMKQDFIIGYLPIMLRSHACVLSRKDEAELARYGECPLDPGGYFIVKGTEKVILIQEQLSKNRIIIDTDSKGRVIASVTSSTHEIKSKTVIFMEKEKIYLQLNQFTKPIPIIVVMKAMGMESDQEVVQMVGRDPRYGDLLYPSIQECAFERIYTQKQALQYMDDKVMYPGTGNQKEGRSKSILRDVFVAHVPVNNGNFRPKCIYTAVMLRRMMDAILNADTFDDKDYVGNKRLELSGQLISLLFEDLFKTMNSNAVELLNKSSERIHSSPLDLSLHIKENIITSGLERAISTGNWDIKRFRMHRKGVSQVLSRLSYMASLGYMTRITPQFEKTRKTSGPRALQPSQWGMLCPCDTPEGEACGLTKNLALLTHVTTDQEEGPLVNLCYSLGVEDLSLLSGEEIHAPGSFLVMFNGLILGKHRQPQRFANVMRKLRRSGNIGEFVSIFVNEKQHCIHIASDGGRVCRPLIIADKGISRVKEHHMKELRDGIRLFDDFLRDGLIEYLDVNEENNALLFRADSLLYLLVYAQRPLLTTKTIELVGYDKLGAGQNATVAVMSYSGYDIEDAIVMNKSSLDRGFGRCIAMKKYTVTKEKYEGGLSDRIVKPQRDKDGSLLKQNMRALDEDGFAAPGLIIRNHDIYVNKQTPKNTNRESGARLTDRDYKDTPAVYKGVDGETTVVDRVMLCSDTDEKLIIKCIIRHTRRPEVGDKFSSRHGQKGVCGTIVQQEDFPFSERGICPDLIMNPHGFPSRMTIGKMIELLGGKAGVSCGQFHYGSAFGEPSGNADKVEDISHTLVRHGFSYNGKDLLYSGILGHPCQAYIFMGPIYYQKLKHMVLDKMHARASGPRVLLTRQPTEGRSRDGGLRLGEMERDCLIAYGASMLIFERLLISSDPYQVQVCRKCGLLGYYNHKLKASYCSMCKNGENMAKMRMPYACKLLFQELQAMNVVPRLKLTEG</sequence>
<dbReference type="GO" id="GO:0005524">
    <property type="term" value="F:ATP binding"/>
    <property type="evidence" value="ECO:0007669"/>
    <property type="project" value="UniProtKB-KW"/>
</dbReference>
<evidence type="ECO:0000256" key="15">
    <source>
        <dbReference type="RuleBase" id="RU000418"/>
    </source>
</evidence>
<dbReference type="InterPro" id="IPR015712">
    <property type="entry name" value="DNA-dir_RNA_pol_su2"/>
</dbReference>
<dbReference type="InterPro" id="IPR001844">
    <property type="entry name" value="Cpn60/GroEL"/>
</dbReference>
<feature type="coiled-coil region" evidence="16">
    <location>
        <begin position="390"/>
        <end position="417"/>
    </location>
</feature>
<dbReference type="NCBIfam" id="NF009489">
    <property type="entry name" value="PRK12851.1"/>
    <property type="match status" value="1"/>
</dbReference>
<dbReference type="Gene3D" id="2.40.50.150">
    <property type="match status" value="1"/>
</dbReference>
<dbReference type="GO" id="GO:0140662">
    <property type="term" value="F:ATP-dependent protein folding chaperone"/>
    <property type="evidence" value="ECO:0007669"/>
    <property type="project" value="InterPro"/>
</dbReference>
<dbReference type="InterPro" id="IPR037033">
    <property type="entry name" value="DNA-dir_RNAP_su2_hyb_sf"/>
</dbReference>
<evidence type="ECO:0000256" key="8">
    <source>
        <dbReference type="ARBA" id="ARBA00022723"/>
    </source>
</evidence>
<dbReference type="InterPro" id="IPR007644">
    <property type="entry name" value="RNA_pol_bsu_protrusion"/>
</dbReference>
<dbReference type="SUPFAM" id="SSF52029">
    <property type="entry name" value="GroEL apical domain-like"/>
    <property type="match status" value="1"/>
</dbReference>
<dbReference type="GO" id="GO:0003677">
    <property type="term" value="F:DNA binding"/>
    <property type="evidence" value="ECO:0007669"/>
    <property type="project" value="InterPro"/>
</dbReference>
<organism evidence="23 24">
    <name type="scientific">Leersia perrieri</name>
    <dbReference type="NCBI Taxonomy" id="77586"/>
    <lineage>
        <taxon>Eukaryota</taxon>
        <taxon>Viridiplantae</taxon>
        <taxon>Streptophyta</taxon>
        <taxon>Embryophyta</taxon>
        <taxon>Tracheophyta</taxon>
        <taxon>Spermatophyta</taxon>
        <taxon>Magnoliopsida</taxon>
        <taxon>Liliopsida</taxon>
        <taxon>Poales</taxon>
        <taxon>Poaceae</taxon>
        <taxon>BOP clade</taxon>
        <taxon>Oryzoideae</taxon>
        <taxon>Oryzeae</taxon>
        <taxon>Oryzinae</taxon>
        <taxon>Leersia</taxon>
    </lineage>
</organism>
<feature type="domain" description="DNA-directed RNA polymerase subunit 2 hybrid-binding" evidence="17">
    <location>
        <begin position="1284"/>
        <end position="1627"/>
    </location>
</feature>
<feature type="domain" description="RNA polymerase Rpb2" evidence="22">
    <location>
        <begin position="1179"/>
        <end position="1239"/>
    </location>
</feature>
<dbReference type="GO" id="GO:0042026">
    <property type="term" value="P:protein refolding"/>
    <property type="evidence" value="ECO:0007669"/>
    <property type="project" value="InterPro"/>
</dbReference>
<dbReference type="eggNOG" id="KOG0356">
    <property type="taxonomic scope" value="Eukaryota"/>
</dbReference>
<dbReference type="InterPro" id="IPR018370">
    <property type="entry name" value="Chaperonin_Cpn60_CS"/>
</dbReference>
<evidence type="ECO:0000256" key="7">
    <source>
        <dbReference type="ARBA" id="ARBA00022695"/>
    </source>
</evidence>
<dbReference type="SUPFAM" id="SSF54849">
    <property type="entry name" value="GroEL-intermediate domain like"/>
    <property type="match status" value="1"/>
</dbReference>
<dbReference type="Gene3D" id="3.90.1070.20">
    <property type="match status" value="1"/>
</dbReference>